<sequence>MSFATYASQFINRQQAPEPSSSMSGSGGMFFSFTTEGSSEEEDERTDRGRRGGGAMTASRGFGRGSMFGSFFGPGGERGRDNGRGRGKGRARDRDRVDFNELDGDDPHLLGLEELEDVEDDDQHTIRNVPDDPYLRLDDEEAPLHPHHSRSRSPSPQGGWLAHQAQGLSSPSSSSSSSDDLPPHDLLTQPSPPIPRTSRQAVSLSLTESLLPRDGQTRPVDIINLPDPRFTRRHKYQDSIWTALWLFGVTVCLIACIVLLFTTSVPSSSKGLPYTTLLHTVPLLVILTATSAVVAYAYILTLWIWLKPVLIVSSVAVPLLLVVSFVWAFVGSFMWDSEDPTWGETVGLRLFSLIPLALAIWTGRRLIHLPQQIHSASAQLALVIRLLAANPYLLALSPAILLATLLASIPFLTLIFRLLLVGYYDKSKEHWHLKTSAHYYLAGAIAVWLWTFAVARGILRVVVSGVVGGWYIEDPPQPLPALPSLTTLTTLHSRAPDTRTFHAALTRASGPSLGTICLSALILTLVRLLALVALFLDRLPSWIDAGIAFLRRAVLGPVFGMGVGAIGRTAATTVARGTFMGLLITFCRWGVRYLESVTETLSGDALVYTGLTGEGFWVSARRGAALLQQHQGHRNRVKKTLPIPIHLFTLTLALPYALGTYIFVSHTLDAPAEAFGAAVLAGGVTSLTAGFVVGLVGDMADAVWLCFVGFGEKREEIREVFEREGLGRRRRPAQGPQQPQPSQQQRPPPAPAPVRSQPLSREELDDDGAPPEDILFDAAGQVEAGAGPGLRKSDIRSPSPSPPPKTRLRSLSSSSSESEPLVPPVSFMQGSSSQAHENDDEDMGPNPFLTGGDVDPFVGGDPEVEESVVRTHSRNTSSGGSMRGSMRGSGSRSLKGSGSKSKRAEVDEEEQELFPGSGIF</sequence>
<proteinExistence type="inferred from homology"/>
<dbReference type="GO" id="GO:0005886">
    <property type="term" value="C:plasma membrane"/>
    <property type="evidence" value="ECO:0007669"/>
    <property type="project" value="TreeGrafter"/>
</dbReference>
<evidence type="ECO:0000313" key="8">
    <source>
        <dbReference type="EMBL" id="KAK7030395.1"/>
    </source>
</evidence>
<feature type="transmembrane region" description="Helical" evidence="7">
    <location>
        <begin position="239"/>
        <end position="261"/>
    </location>
</feature>
<reference evidence="8 9" key="1">
    <citation type="submission" date="2024-01" db="EMBL/GenBank/DDBJ databases">
        <title>A draft genome for a cacao thread blight-causing isolate of Paramarasmius palmivorus.</title>
        <authorList>
            <person name="Baruah I.K."/>
            <person name="Bukari Y."/>
            <person name="Amoako-Attah I."/>
            <person name="Meinhardt L.W."/>
            <person name="Bailey B.A."/>
            <person name="Cohen S.P."/>
        </authorList>
    </citation>
    <scope>NUCLEOTIDE SEQUENCE [LARGE SCALE GENOMIC DNA]</scope>
    <source>
        <strain evidence="8 9">GH-12</strain>
    </source>
</reference>
<keyword evidence="9" id="KW-1185">Reference proteome</keyword>
<feature type="compositionally biased region" description="Low complexity" evidence="6">
    <location>
        <begin position="809"/>
        <end position="826"/>
    </location>
</feature>
<feature type="transmembrane region" description="Helical" evidence="7">
    <location>
        <begin position="342"/>
        <end position="361"/>
    </location>
</feature>
<feature type="transmembrane region" description="Helical" evidence="7">
    <location>
        <begin position="548"/>
        <end position="567"/>
    </location>
</feature>
<keyword evidence="4 7" id="KW-1133">Transmembrane helix</keyword>
<dbReference type="EMBL" id="JAYKXP010000076">
    <property type="protein sequence ID" value="KAK7030395.1"/>
    <property type="molecule type" value="Genomic_DNA"/>
</dbReference>
<feature type="compositionally biased region" description="Acidic residues" evidence="6">
    <location>
        <begin position="113"/>
        <end position="122"/>
    </location>
</feature>
<feature type="transmembrane region" description="Helical" evidence="7">
    <location>
        <begin position="643"/>
        <end position="663"/>
    </location>
</feature>
<feature type="compositionally biased region" description="Gly residues" evidence="6">
    <location>
        <begin position="62"/>
        <end position="76"/>
    </location>
</feature>
<feature type="transmembrane region" description="Helical" evidence="7">
    <location>
        <begin position="399"/>
        <end position="419"/>
    </location>
</feature>
<feature type="transmembrane region" description="Helical" evidence="7">
    <location>
        <begin position="281"/>
        <end position="302"/>
    </location>
</feature>
<feature type="region of interest" description="Disordered" evidence="6">
    <location>
        <begin position="723"/>
        <end position="920"/>
    </location>
</feature>
<keyword evidence="3 7" id="KW-0812">Transmembrane</keyword>
<dbReference type="Proteomes" id="UP001383192">
    <property type="component" value="Unassembled WGS sequence"/>
</dbReference>
<evidence type="ECO:0000256" key="4">
    <source>
        <dbReference type="ARBA" id="ARBA00022989"/>
    </source>
</evidence>
<evidence type="ECO:0000256" key="6">
    <source>
        <dbReference type="SAM" id="MobiDB-lite"/>
    </source>
</evidence>
<feature type="transmembrane region" description="Helical" evidence="7">
    <location>
        <begin position="439"/>
        <end position="472"/>
    </location>
</feature>
<organism evidence="8 9">
    <name type="scientific">Paramarasmius palmivorus</name>
    <dbReference type="NCBI Taxonomy" id="297713"/>
    <lineage>
        <taxon>Eukaryota</taxon>
        <taxon>Fungi</taxon>
        <taxon>Dikarya</taxon>
        <taxon>Basidiomycota</taxon>
        <taxon>Agaricomycotina</taxon>
        <taxon>Agaricomycetes</taxon>
        <taxon>Agaricomycetidae</taxon>
        <taxon>Agaricales</taxon>
        <taxon>Marasmiineae</taxon>
        <taxon>Marasmiaceae</taxon>
        <taxon>Paramarasmius</taxon>
    </lineage>
</organism>
<evidence type="ECO:0000256" key="2">
    <source>
        <dbReference type="ARBA" id="ARBA00007168"/>
    </source>
</evidence>
<comment type="similarity">
    <text evidence="2">Belongs to the CTL (choline transporter-like) family.</text>
</comment>
<keyword evidence="5 7" id="KW-0472">Membrane</keyword>
<feature type="region of interest" description="Disordered" evidence="6">
    <location>
        <begin position="1"/>
        <end position="199"/>
    </location>
</feature>
<dbReference type="PANTHER" id="PTHR12385">
    <property type="entry name" value="CHOLINE TRANSPORTER-LIKE (SLC FAMILY 44)"/>
    <property type="match status" value="1"/>
</dbReference>
<feature type="transmembrane region" description="Helical" evidence="7">
    <location>
        <begin position="675"/>
        <end position="696"/>
    </location>
</feature>
<dbReference type="InterPro" id="IPR007603">
    <property type="entry name" value="Choline_transptr-like"/>
</dbReference>
<feature type="compositionally biased region" description="Low complexity" evidence="6">
    <location>
        <begin position="851"/>
        <end position="861"/>
    </location>
</feature>
<comment type="subcellular location">
    <subcellularLocation>
        <location evidence="1">Membrane</location>
        <topology evidence="1">Multi-pass membrane protein</topology>
    </subcellularLocation>
</comment>
<dbReference type="GO" id="GO:0022857">
    <property type="term" value="F:transmembrane transporter activity"/>
    <property type="evidence" value="ECO:0007669"/>
    <property type="project" value="InterPro"/>
</dbReference>
<feature type="compositionally biased region" description="Low complexity" evidence="6">
    <location>
        <begin position="20"/>
        <end position="37"/>
    </location>
</feature>
<feature type="transmembrane region" description="Helical" evidence="7">
    <location>
        <begin position="513"/>
        <end position="536"/>
    </location>
</feature>
<evidence type="ECO:0000256" key="5">
    <source>
        <dbReference type="ARBA" id="ARBA00023136"/>
    </source>
</evidence>
<accession>A0AAW0BU14</accession>
<dbReference type="Pfam" id="PF04515">
    <property type="entry name" value="Choline_transpo"/>
    <property type="match status" value="1"/>
</dbReference>
<feature type="compositionally biased region" description="Low complexity" evidence="6">
    <location>
        <begin position="877"/>
        <end position="899"/>
    </location>
</feature>
<comment type="caution">
    <text evidence="8">The sequence shown here is derived from an EMBL/GenBank/DDBJ whole genome shotgun (WGS) entry which is preliminary data.</text>
</comment>
<dbReference type="PANTHER" id="PTHR12385:SF88">
    <property type="entry name" value="CHOLINE TRANSPORTER-LIKE PROTEIN CTL1"/>
    <property type="match status" value="1"/>
</dbReference>
<feature type="compositionally biased region" description="Low complexity" evidence="6">
    <location>
        <begin position="733"/>
        <end position="745"/>
    </location>
</feature>
<feature type="compositionally biased region" description="Basic and acidic residues" evidence="6">
    <location>
        <begin position="123"/>
        <end position="137"/>
    </location>
</feature>
<evidence type="ECO:0000313" key="9">
    <source>
        <dbReference type="Proteomes" id="UP001383192"/>
    </source>
</evidence>
<gene>
    <name evidence="8" type="ORF">VNI00_014139</name>
</gene>
<evidence type="ECO:0000256" key="7">
    <source>
        <dbReference type="SAM" id="Phobius"/>
    </source>
</evidence>
<feature type="compositionally biased region" description="Basic and acidic residues" evidence="6">
    <location>
        <begin position="77"/>
        <end position="99"/>
    </location>
</feature>
<protein>
    <recommendedName>
        <fullName evidence="10">Plasma-membrane choline transporter-domain-containing protein</fullName>
    </recommendedName>
</protein>
<dbReference type="AlphaFoldDB" id="A0AAW0BU14"/>
<feature type="compositionally biased region" description="Low complexity" evidence="6">
    <location>
        <begin position="168"/>
        <end position="187"/>
    </location>
</feature>
<evidence type="ECO:0008006" key="10">
    <source>
        <dbReference type="Google" id="ProtNLM"/>
    </source>
</evidence>
<name>A0AAW0BU14_9AGAR</name>
<evidence type="ECO:0000256" key="1">
    <source>
        <dbReference type="ARBA" id="ARBA00004141"/>
    </source>
</evidence>
<evidence type="ECO:0000256" key="3">
    <source>
        <dbReference type="ARBA" id="ARBA00022692"/>
    </source>
</evidence>
<feature type="transmembrane region" description="Helical" evidence="7">
    <location>
        <begin position="309"/>
        <end position="330"/>
    </location>
</feature>
<feature type="compositionally biased region" description="Polar residues" evidence="6">
    <location>
        <begin position="1"/>
        <end position="19"/>
    </location>
</feature>